<dbReference type="RefSeq" id="WP_260975030.1">
    <property type="nucleotide sequence ID" value="NZ_JAOANI010000012.1"/>
</dbReference>
<dbReference type="AlphaFoldDB" id="A0A9X2WCW9"/>
<sequence>MASELLTEEQIEISGFGGIRERVLVMDPRQFGHYVREECWPGFGACVYLANAWFLPGGSTGLHSHEQIDIVSVMTRGELHHQGSIGDGEVLQAGQVQLQRSGAKGFRHNEQNPGADYPAMVQIWLLPQSHEGEACYQVIELKSGLTCVYGGEMFAASTRVDVLQLAAGDEWTLEDDALGYVFRGTAISANGQRLQRGDLFRLSGQSLSLTAESGFALVMIREA</sequence>
<dbReference type="SUPFAM" id="SSF51182">
    <property type="entry name" value="RmlC-like cupins"/>
    <property type="match status" value="1"/>
</dbReference>
<reference evidence="4" key="2">
    <citation type="submission" date="2022-08" db="EMBL/GenBank/DDBJ databases">
        <authorList>
            <person name="Dong C."/>
        </authorList>
    </citation>
    <scope>NUCLEOTIDE SEQUENCE</scope>
    <source>
        <strain evidence="4">59MF3M-4</strain>
    </source>
</reference>
<dbReference type="InterPro" id="IPR011051">
    <property type="entry name" value="RmlC_Cupin_sf"/>
</dbReference>
<protein>
    <submittedName>
        <fullName evidence="4">Pirin family protein</fullName>
    </submittedName>
</protein>
<dbReference type="Proteomes" id="UP001147830">
    <property type="component" value="Unassembled WGS sequence"/>
</dbReference>
<evidence type="ECO:0000256" key="1">
    <source>
        <dbReference type="ARBA" id="ARBA00008416"/>
    </source>
</evidence>
<evidence type="ECO:0000313" key="5">
    <source>
        <dbReference type="Proteomes" id="UP001147830"/>
    </source>
</evidence>
<evidence type="ECO:0000313" key="4">
    <source>
        <dbReference type="EMBL" id="MCT7358108.1"/>
    </source>
</evidence>
<dbReference type="PANTHER" id="PTHR43212:SF3">
    <property type="entry name" value="QUERCETIN 2,3-DIOXYGENASE"/>
    <property type="match status" value="1"/>
</dbReference>
<keyword evidence="5" id="KW-1185">Reference proteome</keyword>
<feature type="domain" description="Pirin N-terminal" evidence="3">
    <location>
        <begin position="59"/>
        <end position="125"/>
    </location>
</feature>
<dbReference type="Gene3D" id="2.60.120.10">
    <property type="entry name" value="Jelly Rolls"/>
    <property type="match status" value="1"/>
</dbReference>
<accession>A0A9X2WCW9</accession>
<comment type="caution">
    <text evidence="4">The sequence shown here is derived from an EMBL/GenBank/DDBJ whole genome shotgun (WGS) entry which is preliminary data.</text>
</comment>
<evidence type="ECO:0000256" key="2">
    <source>
        <dbReference type="RuleBase" id="RU003457"/>
    </source>
</evidence>
<proteinExistence type="inferred from homology"/>
<name>A0A9X2WCW9_9GAMM</name>
<gene>
    <name evidence="4" type="ORF">NYR02_03610</name>
</gene>
<evidence type="ECO:0000259" key="3">
    <source>
        <dbReference type="Pfam" id="PF02678"/>
    </source>
</evidence>
<dbReference type="InterPro" id="IPR003829">
    <property type="entry name" value="Pirin_N_dom"/>
</dbReference>
<organism evidence="4 5">
    <name type="scientific">Thalassolituus pacificus</name>
    <dbReference type="NCBI Taxonomy" id="2975440"/>
    <lineage>
        <taxon>Bacteria</taxon>
        <taxon>Pseudomonadati</taxon>
        <taxon>Pseudomonadota</taxon>
        <taxon>Gammaproteobacteria</taxon>
        <taxon>Oceanospirillales</taxon>
        <taxon>Oceanospirillaceae</taxon>
        <taxon>Thalassolituus</taxon>
    </lineage>
</organism>
<reference evidence="4" key="1">
    <citation type="journal article" date="2022" name="Front. Microbiol.">
        <title>Genome-based taxonomic rearrangement of Oceanobacter-related bacteria including the description of Thalassolituus hydrocarbonoclasticus sp. nov. and Thalassolituus pacificus sp. nov. and emended description of the genus Thalassolituus.</title>
        <authorList>
            <person name="Dong C."/>
            <person name="Wei L."/>
            <person name="Wang J."/>
            <person name="Lai Q."/>
            <person name="Huang Z."/>
            <person name="Shao Z."/>
        </authorList>
    </citation>
    <scope>NUCLEOTIDE SEQUENCE</scope>
    <source>
        <strain evidence="4">59MF3M-4</strain>
    </source>
</reference>
<dbReference type="Pfam" id="PF02678">
    <property type="entry name" value="Pirin"/>
    <property type="match status" value="1"/>
</dbReference>
<comment type="similarity">
    <text evidence="1 2">Belongs to the pirin family.</text>
</comment>
<dbReference type="InterPro" id="IPR012093">
    <property type="entry name" value="Pirin"/>
</dbReference>
<dbReference type="EMBL" id="JAOANI010000012">
    <property type="protein sequence ID" value="MCT7358108.1"/>
    <property type="molecule type" value="Genomic_DNA"/>
</dbReference>
<dbReference type="PANTHER" id="PTHR43212">
    <property type="entry name" value="QUERCETIN 2,3-DIOXYGENASE"/>
    <property type="match status" value="1"/>
</dbReference>
<dbReference type="InterPro" id="IPR014710">
    <property type="entry name" value="RmlC-like_jellyroll"/>
</dbReference>